<feature type="transmembrane region" description="Helical" evidence="1">
    <location>
        <begin position="154"/>
        <end position="177"/>
    </location>
</feature>
<gene>
    <name evidence="2" type="ORF">CYJ57_02605</name>
</gene>
<feature type="transmembrane region" description="Helical" evidence="1">
    <location>
        <begin position="38"/>
        <end position="60"/>
    </location>
</feature>
<keyword evidence="1" id="KW-0472">Membrane</keyword>
<keyword evidence="1" id="KW-0812">Transmembrane</keyword>
<feature type="transmembrane region" description="Helical" evidence="1">
    <location>
        <begin position="213"/>
        <end position="234"/>
    </location>
</feature>
<feature type="transmembrane region" description="Helical" evidence="1">
    <location>
        <begin position="125"/>
        <end position="142"/>
    </location>
</feature>
<evidence type="ECO:0000256" key="1">
    <source>
        <dbReference type="SAM" id="Phobius"/>
    </source>
</evidence>
<accession>A0A2I1K465</accession>
<reference evidence="2 3" key="1">
    <citation type="submission" date="2017-12" db="EMBL/GenBank/DDBJ databases">
        <title>Phylogenetic diversity of female urinary microbiome.</title>
        <authorList>
            <person name="Thomas-White K."/>
            <person name="Wolfe A.J."/>
        </authorList>
    </citation>
    <scope>NUCLEOTIDE SEQUENCE [LARGE SCALE GENOMIC DNA]</scope>
    <source>
        <strain evidence="2 3">UMB0898</strain>
    </source>
</reference>
<feature type="transmembrane region" description="Helical" evidence="1">
    <location>
        <begin position="72"/>
        <end position="92"/>
    </location>
</feature>
<comment type="caution">
    <text evidence="2">The sequence shown here is derived from an EMBL/GenBank/DDBJ whole genome shotgun (WGS) entry which is preliminary data.</text>
</comment>
<organism evidence="2 3">
    <name type="scientific">Falseniella ignava</name>
    <dbReference type="NCBI Taxonomy" id="137730"/>
    <lineage>
        <taxon>Bacteria</taxon>
        <taxon>Bacillati</taxon>
        <taxon>Bacillota</taxon>
        <taxon>Bacilli</taxon>
        <taxon>Lactobacillales</taxon>
        <taxon>Aerococcaceae</taxon>
        <taxon>Falseniella</taxon>
    </lineage>
</organism>
<feature type="transmembrane region" description="Helical" evidence="1">
    <location>
        <begin position="246"/>
        <end position="265"/>
    </location>
</feature>
<dbReference type="Proteomes" id="UP000234384">
    <property type="component" value="Unassembled WGS sequence"/>
</dbReference>
<evidence type="ECO:0008006" key="4">
    <source>
        <dbReference type="Google" id="ProtNLM"/>
    </source>
</evidence>
<dbReference type="EMBL" id="PKHE01000004">
    <property type="protein sequence ID" value="PKY90342.1"/>
    <property type="molecule type" value="Genomic_DNA"/>
</dbReference>
<keyword evidence="1" id="KW-1133">Transmembrane helix</keyword>
<feature type="transmembrane region" description="Helical" evidence="1">
    <location>
        <begin position="189"/>
        <end position="207"/>
    </location>
</feature>
<name>A0A2I1K465_9LACT</name>
<feature type="transmembrane region" description="Helical" evidence="1">
    <location>
        <begin position="98"/>
        <end position="118"/>
    </location>
</feature>
<feature type="transmembrane region" description="Helical" evidence="1">
    <location>
        <begin position="12"/>
        <end position="32"/>
    </location>
</feature>
<dbReference type="AlphaFoldDB" id="A0A2I1K465"/>
<evidence type="ECO:0000313" key="2">
    <source>
        <dbReference type="EMBL" id="PKY90342.1"/>
    </source>
</evidence>
<evidence type="ECO:0000313" key="3">
    <source>
        <dbReference type="Proteomes" id="UP000234384"/>
    </source>
</evidence>
<sequence>MKNIIKTLQLPITKLLLYPLSTVLFGLIYGYFTSNVFNFTTSILLCVMVMGAETTHYLFHLKTDRYYDHPKLNIFLIISEAILTIALLTLFFRMNWRINLLLFMYVAFIHLQYFPFNFSGTIYQLILRVMFNGFILNCIALYSQIHSLPKEQLIAFIPLVFIQFAISLSSYNMCCYYKYLTPAIQPKMINRIMIISSFIAVSLGVYLSLPSTFYYLAQIIFVLLSVFLLVPIVNPVKNEVQMNHKHYYLCSISTIITLLYAIAYYY</sequence>
<protein>
    <recommendedName>
        <fullName evidence="4">1,4-dihydroxy-2-naphthoate octaprenyltransferase</fullName>
    </recommendedName>
</protein>
<proteinExistence type="predicted"/>